<dbReference type="Proteomes" id="UP000814140">
    <property type="component" value="Unassembled WGS sequence"/>
</dbReference>
<reference evidence="1" key="1">
    <citation type="submission" date="2021-03" db="EMBL/GenBank/DDBJ databases">
        <authorList>
            <consortium name="DOE Joint Genome Institute"/>
            <person name="Ahrendt S."/>
            <person name="Looney B.P."/>
            <person name="Miyauchi S."/>
            <person name="Morin E."/>
            <person name="Drula E."/>
            <person name="Courty P.E."/>
            <person name="Chicoki N."/>
            <person name="Fauchery L."/>
            <person name="Kohler A."/>
            <person name="Kuo A."/>
            <person name="Labutti K."/>
            <person name="Pangilinan J."/>
            <person name="Lipzen A."/>
            <person name="Riley R."/>
            <person name="Andreopoulos W."/>
            <person name="He G."/>
            <person name="Johnson J."/>
            <person name="Barry K.W."/>
            <person name="Grigoriev I.V."/>
            <person name="Nagy L."/>
            <person name="Hibbett D."/>
            <person name="Henrissat B."/>
            <person name="Matheny P.B."/>
            <person name="Labbe J."/>
            <person name="Martin F."/>
        </authorList>
    </citation>
    <scope>NUCLEOTIDE SEQUENCE</scope>
    <source>
        <strain evidence="1">HHB10654</strain>
    </source>
</reference>
<protein>
    <submittedName>
        <fullName evidence="1">Uncharacterized protein</fullName>
    </submittedName>
</protein>
<evidence type="ECO:0000313" key="2">
    <source>
        <dbReference type="Proteomes" id="UP000814140"/>
    </source>
</evidence>
<proteinExistence type="predicted"/>
<sequence length="391" mass="43605">MRFHHLIPGLTKITRLTASLANSLGVSRTFNRRNLEHYWYPLWCRLLIDLVADCPNLIVCPQFPVWVILREDDDDGLDDDASEGDHDEDVAPTAAELEEDAAQEQRRVARALKKARNRAKQADREHREKRATRGAASASPSAPSKKFSVSKRAPRVSGASSGATVPGKDATGVVVDFAIVHVTAETIKAKSKAEKRYGGWRITTENVPLLVEIKRRPKRHLSGAALKNAIGDKIEEGIDDIIIQAAYVFATRPHILKIRAIVAAGPFWTSAILVRNKHFDRQAIIPEQDRNFVASEEGAVAPHWTIPLELYTKASDKRLQAIRKHMKDLGPHSEDVEDVAGEDEEDVEDEDIEIGEVEEGHRTDDDMPPEWEGEEEGATEEDGMDVDDWDA</sequence>
<dbReference type="EMBL" id="MU277235">
    <property type="protein sequence ID" value="KAI0058473.1"/>
    <property type="molecule type" value="Genomic_DNA"/>
</dbReference>
<organism evidence="1 2">
    <name type="scientific">Artomyces pyxidatus</name>
    <dbReference type="NCBI Taxonomy" id="48021"/>
    <lineage>
        <taxon>Eukaryota</taxon>
        <taxon>Fungi</taxon>
        <taxon>Dikarya</taxon>
        <taxon>Basidiomycota</taxon>
        <taxon>Agaricomycotina</taxon>
        <taxon>Agaricomycetes</taxon>
        <taxon>Russulales</taxon>
        <taxon>Auriscalpiaceae</taxon>
        <taxon>Artomyces</taxon>
    </lineage>
</organism>
<keyword evidence="2" id="KW-1185">Reference proteome</keyword>
<comment type="caution">
    <text evidence="1">The sequence shown here is derived from an EMBL/GenBank/DDBJ whole genome shotgun (WGS) entry which is preliminary data.</text>
</comment>
<reference evidence="1" key="2">
    <citation type="journal article" date="2022" name="New Phytol.">
        <title>Evolutionary transition to the ectomycorrhizal habit in the genomes of a hyperdiverse lineage of mushroom-forming fungi.</title>
        <authorList>
            <person name="Looney B."/>
            <person name="Miyauchi S."/>
            <person name="Morin E."/>
            <person name="Drula E."/>
            <person name="Courty P.E."/>
            <person name="Kohler A."/>
            <person name="Kuo A."/>
            <person name="LaButti K."/>
            <person name="Pangilinan J."/>
            <person name="Lipzen A."/>
            <person name="Riley R."/>
            <person name="Andreopoulos W."/>
            <person name="He G."/>
            <person name="Johnson J."/>
            <person name="Nolan M."/>
            <person name="Tritt A."/>
            <person name="Barry K.W."/>
            <person name="Grigoriev I.V."/>
            <person name="Nagy L.G."/>
            <person name="Hibbett D."/>
            <person name="Henrissat B."/>
            <person name="Matheny P.B."/>
            <person name="Labbe J."/>
            <person name="Martin F.M."/>
        </authorList>
    </citation>
    <scope>NUCLEOTIDE SEQUENCE</scope>
    <source>
        <strain evidence="1">HHB10654</strain>
    </source>
</reference>
<accession>A0ACB8SQF9</accession>
<gene>
    <name evidence="1" type="ORF">BV25DRAFT_1830140</name>
</gene>
<evidence type="ECO:0000313" key="1">
    <source>
        <dbReference type="EMBL" id="KAI0058473.1"/>
    </source>
</evidence>
<name>A0ACB8SQF9_9AGAM</name>